<gene>
    <name evidence="1" type="ORF">CTOB1V02_LOCUS11092</name>
</gene>
<proteinExistence type="predicted"/>
<protein>
    <submittedName>
        <fullName evidence="1">Uncharacterized protein</fullName>
    </submittedName>
</protein>
<sequence>MDSDNVMEPLVKAVTVQPKPGLDAVVRYEKQKQLWWSLSLVLGVRISFLGLRLRFKHSIKFCQQTTTETFAQM</sequence>
<evidence type="ECO:0000313" key="1">
    <source>
        <dbReference type="EMBL" id="CAD7233269.1"/>
    </source>
</evidence>
<dbReference type="EMBL" id="OB665933">
    <property type="protein sequence ID" value="CAD7233269.1"/>
    <property type="molecule type" value="Genomic_DNA"/>
</dbReference>
<name>A0A7R8WK77_9CRUS</name>
<dbReference type="AlphaFoldDB" id="A0A7R8WK77"/>
<accession>A0A7R8WK77</accession>
<feature type="non-terminal residue" evidence="1">
    <location>
        <position position="1"/>
    </location>
</feature>
<organism evidence="1">
    <name type="scientific">Cyprideis torosa</name>
    <dbReference type="NCBI Taxonomy" id="163714"/>
    <lineage>
        <taxon>Eukaryota</taxon>
        <taxon>Metazoa</taxon>
        <taxon>Ecdysozoa</taxon>
        <taxon>Arthropoda</taxon>
        <taxon>Crustacea</taxon>
        <taxon>Oligostraca</taxon>
        <taxon>Ostracoda</taxon>
        <taxon>Podocopa</taxon>
        <taxon>Podocopida</taxon>
        <taxon>Cytherocopina</taxon>
        <taxon>Cytheroidea</taxon>
        <taxon>Cytherideidae</taxon>
        <taxon>Cyprideis</taxon>
    </lineage>
</organism>
<reference evidence="1" key="1">
    <citation type="submission" date="2020-11" db="EMBL/GenBank/DDBJ databases">
        <authorList>
            <person name="Tran Van P."/>
        </authorList>
    </citation>
    <scope>NUCLEOTIDE SEQUENCE</scope>
</reference>